<keyword evidence="6 7" id="KW-0472">Membrane</keyword>
<keyword evidence="11" id="KW-1185">Reference proteome</keyword>
<dbReference type="EMBL" id="CASHTH010001710">
    <property type="protein sequence ID" value="CAI8018768.1"/>
    <property type="molecule type" value="Genomic_DNA"/>
</dbReference>
<dbReference type="InterPro" id="IPR016439">
    <property type="entry name" value="Lag1/Lac1-like"/>
</dbReference>
<keyword evidence="5 8" id="KW-1133">Transmembrane helix</keyword>
<feature type="transmembrane region" description="Helical" evidence="8">
    <location>
        <begin position="109"/>
        <end position="132"/>
    </location>
</feature>
<feature type="non-terminal residue" evidence="10">
    <location>
        <position position="1"/>
    </location>
</feature>
<comment type="pathway">
    <text evidence="3">Sphingolipid metabolism.</text>
</comment>
<evidence type="ECO:0000256" key="4">
    <source>
        <dbReference type="ARBA" id="ARBA00022692"/>
    </source>
</evidence>
<evidence type="ECO:0000256" key="8">
    <source>
        <dbReference type="SAM" id="Phobius"/>
    </source>
</evidence>
<evidence type="ECO:0000256" key="2">
    <source>
        <dbReference type="ARBA" id="ARBA00004760"/>
    </source>
</evidence>
<dbReference type="PANTHER" id="PTHR12560">
    <property type="entry name" value="LONGEVITY ASSURANCE FACTOR 1 LAG1"/>
    <property type="match status" value="1"/>
</dbReference>
<dbReference type="GO" id="GO:0050291">
    <property type="term" value="F:sphingosine N-acyltransferase activity"/>
    <property type="evidence" value="ECO:0007669"/>
    <property type="project" value="InterPro"/>
</dbReference>
<feature type="transmembrane region" description="Helical" evidence="8">
    <location>
        <begin position="153"/>
        <end position="171"/>
    </location>
</feature>
<comment type="pathway">
    <text evidence="2">Lipid metabolism; sphingolipid metabolism.</text>
</comment>
<feature type="domain" description="TLC" evidence="9">
    <location>
        <begin position="147"/>
        <end position="359"/>
    </location>
</feature>
<evidence type="ECO:0000256" key="5">
    <source>
        <dbReference type="ARBA" id="ARBA00022989"/>
    </source>
</evidence>
<evidence type="ECO:0000256" key="3">
    <source>
        <dbReference type="ARBA" id="ARBA00004991"/>
    </source>
</evidence>
<feature type="transmembrane region" description="Helical" evidence="8">
    <location>
        <begin position="328"/>
        <end position="347"/>
    </location>
</feature>
<sequence length="383" mass="44878">TCRTEVVRTDSFSACAKSSLRRDHQSVPPFCASLCGSCAAMAFMWTWLMEAPGYVDRSPLFPNPLVCLRDMSQSAAGEVFERLPWNGVETWLRETFEWLYLSWYMDWGLVMQTVGLAVVLTAIRMVLNSLLFKRIPKWVDMNKDGTDKLPESLWKVIMYSITWSWAIYLIATENYFVDLKTHWEGWTPGEAVDNSLRWLYILQIGFYLHFAYGTVYMDTVRQDFVVLILHHALTIALLLFSYTVRFHKIGLLVLFLQDFGDVVLEFAKISVYFKERGGREYVVPEYFANFFFAIFTLQHVLFRLYWFPTKVMYSSMHVSVVVYPGGPFYLPFNLMLLALYAMQVYWFKFIVRVLVRILVHGDKVNDSREDEEKDKNTKSKKQN</sequence>
<feature type="transmembrane region" description="Helical" evidence="8">
    <location>
        <begin position="249"/>
        <end position="267"/>
    </location>
</feature>
<name>A0AA35RXK8_GEOBA</name>
<evidence type="ECO:0000313" key="11">
    <source>
        <dbReference type="Proteomes" id="UP001174909"/>
    </source>
</evidence>
<keyword evidence="4 7" id="KW-0812">Transmembrane</keyword>
<evidence type="ECO:0000256" key="7">
    <source>
        <dbReference type="PROSITE-ProRule" id="PRU00205"/>
    </source>
</evidence>
<feature type="transmembrane region" description="Helical" evidence="8">
    <location>
        <begin position="224"/>
        <end position="243"/>
    </location>
</feature>
<reference evidence="10" key="1">
    <citation type="submission" date="2023-03" db="EMBL/GenBank/DDBJ databases">
        <authorList>
            <person name="Steffen K."/>
            <person name="Cardenas P."/>
        </authorList>
    </citation>
    <scope>NUCLEOTIDE SEQUENCE</scope>
</reference>
<evidence type="ECO:0000313" key="10">
    <source>
        <dbReference type="EMBL" id="CAI8018768.1"/>
    </source>
</evidence>
<feature type="transmembrane region" description="Helical" evidence="8">
    <location>
        <begin position="198"/>
        <end position="217"/>
    </location>
</feature>
<evidence type="ECO:0000256" key="1">
    <source>
        <dbReference type="ARBA" id="ARBA00004141"/>
    </source>
</evidence>
<dbReference type="AlphaFoldDB" id="A0AA35RXK8"/>
<dbReference type="SMART" id="SM00724">
    <property type="entry name" value="TLC"/>
    <property type="match status" value="1"/>
</dbReference>
<dbReference type="GO" id="GO:0046513">
    <property type="term" value="P:ceramide biosynthetic process"/>
    <property type="evidence" value="ECO:0007669"/>
    <property type="project" value="InterPro"/>
</dbReference>
<comment type="caution">
    <text evidence="10">The sequence shown here is derived from an EMBL/GenBank/DDBJ whole genome shotgun (WGS) entry which is preliminary data.</text>
</comment>
<dbReference type="PANTHER" id="PTHR12560:SF58">
    <property type="entry name" value="CERAMIDE SYNTHASE 1"/>
    <property type="match status" value="1"/>
</dbReference>
<comment type="subcellular location">
    <subcellularLocation>
        <location evidence="1">Membrane</location>
        <topology evidence="1">Multi-pass membrane protein</topology>
    </subcellularLocation>
</comment>
<accession>A0AA35RXK8</accession>
<protein>
    <submittedName>
        <fullName evidence="10">Ceramide synthase 1</fullName>
    </submittedName>
</protein>
<evidence type="ECO:0000259" key="9">
    <source>
        <dbReference type="PROSITE" id="PS50922"/>
    </source>
</evidence>
<feature type="transmembrane region" description="Helical" evidence="8">
    <location>
        <begin position="287"/>
        <end position="308"/>
    </location>
</feature>
<dbReference type="PROSITE" id="PS50922">
    <property type="entry name" value="TLC"/>
    <property type="match status" value="1"/>
</dbReference>
<proteinExistence type="predicted"/>
<dbReference type="InterPro" id="IPR006634">
    <property type="entry name" value="TLC-dom"/>
</dbReference>
<dbReference type="Pfam" id="PF03798">
    <property type="entry name" value="TRAM_LAG1_CLN8"/>
    <property type="match status" value="1"/>
</dbReference>
<evidence type="ECO:0000256" key="6">
    <source>
        <dbReference type="ARBA" id="ARBA00023136"/>
    </source>
</evidence>
<feature type="transmembrane region" description="Helical" evidence="8">
    <location>
        <begin position="27"/>
        <end position="48"/>
    </location>
</feature>
<dbReference type="Proteomes" id="UP001174909">
    <property type="component" value="Unassembled WGS sequence"/>
</dbReference>
<gene>
    <name evidence="10" type="ORF">GBAR_LOCUS11367</name>
</gene>
<dbReference type="GO" id="GO:0016020">
    <property type="term" value="C:membrane"/>
    <property type="evidence" value="ECO:0007669"/>
    <property type="project" value="UniProtKB-SubCell"/>
</dbReference>
<organism evidence="10 11">
    <name type="scientific">Geodia barretti</name>
    <name type="common">Barrett's horny sponge</name>
    <dbReference type="NCBI Taxonomy" id="519541"/>
    <lineage>
        <taxon>Eukaryota</taxon>
        <taxon>Metazoa</taxon>
        <taxon>Porifera</taxon>
        <taxon>Demospongiae</taxon>
        <taxon>Heteroscleromorpha</taxon>
        <taxon>Tetractinellida</taxon>
        <taxon>Astrophorina</taxon>
        <taxon>Geodiidae</taxon>
        <taxon>Geodia</taxon>
    </lineage>
</organism>